<accession>U7QPZ0</accession>
<keyword evidence="2" id="KW-1185">Reference proteome</keyword>
<evidence type="ECO:0000313" key="2">
    <source>
        <dbReference type="Proteomes" id="UP000017127"/>
    </source>
</evidence>
<organism evidence="1 2">
    <name type="scientific">Lyngbya aestuarii BL J</name>
    <dbReference type="NCBI Taxonomy" id="1348334"/>
    <lineage>
        <taxon>Bacteria</taxon>
        <taxon>Bacillati</taxon>
        <taxon>Cyanobacteriota</taxon>
        <taxon>Cyanophyceae</taxon>
        <taxon>Oscillatoriophycideae</taxon>
        <taxon>Oscillatoriales</taxon>
        <taxon>Microcoleaceae</taxon>
        <taxon>Lyngbya</taxon>
    </lineage>
</organism>
<dbReference type="EMBL" id="AUZM01000004">
    <property type="protein sequence ID" value="ERT09352.1"/>
    <property type="molecule type" value="Genomic_DNA"/>
</dbReference>
<dbReference type="Proteomes" id="UP000017127">
    <property type="component" value="Unassembled WGS sequence"/>
</dbReference>
<comment type="caution">
    <text evidence="1">The sequence shown here is derived from an EMBL/GenBank/DDBJ whole genome shotgun (WGS) entry which is preliminary data.</text>
</comment>
<proteinExistence type="predicted"/>
<dbReference type="AlphaFoldDB" id="U7QPZ0"/>
<evidence type="ECO:0000313" key="1">
    <source>
        <dbReference type="EMBL" id="ERT09352.1"/>
    </source>
</evidence>
<reference evidence="1 2" key="1">
    <citation type="journal article" date="2013" name="Front. Microbiol.">
        <title>Comparative genomic analyses of the cyanobacterium, Lyngbya aestuarii BL J, a powerful hydrogen producer.</title>
        <authorList>
            <person name="Kothari A."/>
            <person name="Vaughn M."/>
            <person name="Garcia-Pichel F."/>
        </authorList>
    </citation>
    <scope>NUCLEOTIDE SEQUENCE [LARGE SCALE GENOMIC DNA]</scope>
    <source>
        <strain evidence="1 2">BL J</strain>
    </source>
</reference>
<sequence>MLGDLSKTRALPLAKLCQEMLNVNAIIRVLASILTSRY</sequence>
<gene>
    <name evidence="1" type="ORF">M595_0775</name>
</gene>
<name>U7QPZ0_9CYAN</name>
<protein>
    <submittedName>
        <fullName evidence="1">Uncharacterized protein</fullName>
    </submittedName>
</protein>